<feature type="compositionally biased region" description="Basic residues" evidence="4">
    <location>
        <begin position="779"/>
        <end position="788"/>
    </location>
</feature>
<feature type="region of interest" description="Disordered" evidence="4">
    <location>
        <begin position="527"/>
        <end position="564"/>
    </location>
</feature>
<dbReference type="GO" id="GO:0000786">
    <property type="term" value="C:nucleosome"/>
    <property type="evidence" value="ECO:0007669"/>
    <property type="project" value="InterPro"/>
</dbReference>
<keyword evidence="7" id="KW-1185">Reference proteome</keyword>
<dbReference type="InterPro" id="IPR036390">
    <property type="entry name" value="WH_DNA-bd_sf"/>
</dbReference>
<feature type="region of interest" description="Disordered" evidence="4">
    <location>
        <begin position="376"/>
        <end position="402"/>
    </location>
</feature>
<evidence type="ECO:0000259" key="5">
    <source>
        <dbReference type="PROSITE" id="PS51504"/>
    </source>
</evidence>
<organism evidence="6 7">
    <name type="scientific">Stephania yunnanensis</name>
    <dbReference type="NCBI Taxonomy" id="152371"/>
    <lineage>
        <taxon>Eukaryota</taxon>
        <taxon>Viridiplantae</taxon>
        <taxon>Streptophyta</taxon>
        <taxon>Embryophyta</taxon>
        <taxon>Tracheophyta</taxon>
        <taxon>Spermatophyta</taxon>
        <taxon>Magnoliopsida</taxon>
        <taxon>Ranunculales</taxon>
        <taxon>Menispermaceae</taxon>
        <taxon>Menispermoideae</taxon>
        <taxon>Cissampelideae</taxon>
        <taxon>Stephania</taxon>
    </lineage>
</organism>
<dbReference type="GO" id="GO:0003690">
    <property type="term" value="F:double-stranded DNA binding"/>
    <property type="evidence" value="ECO:0007669"/>
    <property type="project" value="TreeGrafter"/>
</dbReference>
<dbReference type="SMART" id="SM00384">
    <property type="entry name" value="AT_hook"/>
    <property type="match status" value="5"/>
</dbReference>
<feature type="region of interest" description="Disordered" evidence="4">
    <location>
        <begin position="830"/>
        <end position="878"/>
    </location>
</feature>
<feature type="region of interest" description="Disordered" evidence="4">
    <location>
        <begin position="582"/>
        <end position="610"/>
    </location>
</feature>
<feature type="compositionally biased region" description="Basic and acidic residues" evidence="4">
    <location>
        <begin position="380"/>
        <end position="402"/>
    </location>
</feature>
<feature type="compositionally biased region" description="Basic residues" evidence="4">
    <location>
        <begin position="705"/>
        <end position="715"/>
    </location>
</feature>
<feature type="compositionally biased region" description="Basic residues" evidence="4">
    <location>
        <begin position="599"/>
        <end position="608"/>
    </location>
</feature>
<feature type="compositionally biased region" description="Polar residues" evidence="4">
    <location>
        <begin position="860"/>
        <end position="878"/>
    </location>
</feature>
<dbReference type="PANTHER" id="PTHR11467:SF109">
    <property type="entry name" value="H15 DOMAIN-CONTAINING PROTEIN"/>
    <property type="match status" value="1"/>
</dbReference>
<dbReference type="Proteomes" id="UP001420932">
    <property type="component" value="Unassembled WGS sequence"/>
</dbReference>
<dbReference type="InterPro" id="IPR036388">
    <property type="entry name" value="WH-like_DNA-bd_sf"/>
</dbReference>
<sequence>MESKIAIQTPKLRSSKNPKSMEKLRESVIRLASSRNSPLSPSQIDDRLRSLFASSPPFRTPIHPPYSEMIIGAIGELSERGGSKAESISMVIESKYDDLPFAHPRLLSHHLGKMVERGEIVCDGKLRYGFVKCSPNPNLVEESRQPSKKGKKRSRGQGGKAKNGELQLVEMDEMIASPEQHSTPMDHCECKKQRIDGDGVEERLESEFLGGQDVNAAPIIGAASDDVHGSSQLKLGIVNGEEQLESVCKDYACVVSPGSQLMPATGVAPLQGNLEKHIVSFSPLEQHDEQGMAPRSMPSIGGDYGNVHGQFGVQERLVKDQVMTSVADAKTLFSQLQRMFVIETLQNRMLPATEQCGELGFVSKEPTRMANNGCVVSPELHSENPNRQNEPHEQVRSNDILEHEQRNQTVSSTGADGNTSMVLPQLQITSESLQKSFSERNELLREPCGEPELAVKQQNNGYTVSPQLQLSSMVEMESSQQLSKKNEPLRRVKCMARQVFQQHGDQEMPVLVHDQAMSVSRMEQLPFPTMQDELPSQLQGDKKKGRRGRPKKNRNPGDHELKESLVEVGTITTIGDGNNLVQSGIGHNEEQQVVQQKRKDGRGRPKKRPYVEQRLVLKDYIITAKRIGDSFDNVLMVSPVISSATKAVSLHCRGRPKKMKPEFELRVEKLCEASPSQKKKNGRGRPRKKPELALQSELDPLPKKKDGRGRPRKKKPGLEQVEERQLESQDGKMIHLIDENGVTYPPLIDPKPKRGRGRPRKNKDSTELLQEEEQQQQPPRRRPGRPPGKRKEMESSNADVHNDENILESMNEANGGSIATEIVPYLEQSMAPTPKTVSKASLKRLRQPQLPKRQLRPRLNQDQPLLNSETSQAENTES</sequence>
<feature type="compositionally biased region" description="Basic and acidic residues" evidence="4">
    <location>
        <begin position="555"/>
        <end position="564"/>
    </location>
</feature>
<feature type="domain" description="H15" evidence="5">
    <location>
        <begin position="62"/>
        <end position="132"/>
    </location>
</feature>
<accession>A0AAP0IH96</accession>
<evidence type="ECO:0000313" key="7">
    <source>
        <dbReference type="Proteomes" id="UP001420932"/>
    </source>
</evidence>
<feature type="compositionally biased region" description="Basic residues" evidence="4">
    <location>
        <begin position="677"/>
        <end position="688"/>
    </location>
</feature>
<feature type="compositionally biased region" description="Basic and acidic residues" evidence="4">
    <location>
        <begin position="789"/>
        <end position="804"/>
    </location>
</feature>
<keyword evidence="2" id="KW-0238">DNA-binding</keyword>
<evidence type="ECO:0000256" key="4">
    <source>
        <dbReference type="SAM" id="MobiDB-lite"/>
    </source>
</evidence>
<dbReference type="GO" id="GO:0006334">
    <property type="term" value="P:nucleosome assembly"/>
    <property type="evidence" value="ECO:0007669"/>
    <property type="project" value="InterPro"/>
</dbReference>
<dbReference type="PROSITE" id="PS51504">
    <property type="entry name" value="H15"/>
    <property type="match status" value="1"/>
</dbReference>
<dbReference type="PANTHER" id="PTHR11467">
    <property type="entry name" value="HISTONE H1"/>
    <property type="match status" value="1"/>
</dbReference>
<evidence type="ECO:0000313" key="6">
    <source>
        <dbReference type="EMBL" id="KAK9115332.1"/>
    </source>
</evidence>
<comment type="caution">
    <text evidence="6">The sequence shown here is derived from an EMBL/GenBank/DDBJ whole genome shotgun (WGS) entry which is preliminary data.</text>
</comment>
<comment type="subcellular location">
    <subcellularLocation>
        <location evidence="1">Nucleus</location>
    </subcellularLocation>
</comment>
<dbReference type="PRINTS" id="PR00929">
    <property type="entry name" value="ATHOOK"/>
</dbReference>
<dbReference type="GO" id="GO:0031492">
    <property type="term" value="F:nucleosomal DNA binding"/>
    <property type="evidence" value="ECO:0007669"/>
    <property type="project" value="TreeGrafter"/>
</dbReference>
<evidence type="ECO:0000256" key="2">
    <source>
        <dbReference type="ARBA" id="ARBA00023125"/>
    </source>
</evidence>
<name>A0AAP0IH96_9MAGN</name>
<keyword evidence="3" id="KW-0539">Nucleus</keyword>
<dbReference type="SUPFAM" id="SSF46785">
    <property type="entry name" value="Winged helix' DNA-binding domain"/>
    <property type="match status" value="1"/>
</dbReference>
<gene>
    <name evidence="6" type="ORF">Syun_022129</name>
</gene>
<proteinExistence type="predicted"/>
<dbReference type="GO" id="GO:0005730">
    <property type="term" value="C:nucleolus"/>
    <property type="evidence" value="ECO:0007669"/>
    <property type="project" value="TreeGrafter"/>
</dbReference>
<evidence type="ECO:0000256" key="1">
    <source>
        <dbReference type="ARBA" id="ARBA00004123"/>
    </source>
</evidence>
<feature type="region of interest" description="Disordered" evidence="4">
    <location>
        <begin position="137"/>
        <end position="164"/>
    </location>
</feature>
<feature type="region of interest" description="Disordered" evidence="4">
    <location>
        <begin position="1"/>
        <end position="23"/>
    </location>
</feature>
<dbReference type="InterPro" id="IPR005818">
    <property type="entry name" value="Histone_H1/H5_H15"/>
</dbReference>
<dbReference type="GO" id="GO:0045910">
    <property type="term" value="P:negative regulation of DNA recombination"/>
    <property type="evidence" value="ECO:0007669"/>
    <property type="project" value="TreeGrafter"/>
</dbReference>
<dbReference type="InterPro" id="IPR017956">
    <property type="entry name" value="AT_hook_DNA-bd_motif"/>
</dbReference>
<protein>
    <recommendedName>
        <fullName evidence="5">H15 domain-containing protein</fullName>
    </recommendedName>
</protein>
<feature type="compositionally biased region" description="Basic residues" evidence="4">
    <location>
        <begin position="146"/>
        <end position="155"/>
    </location>
</feature>
<reference evidence="6 7" key="1">
    <citation type="submission" date="2024-01" db="EMBL/GenBank/DDBJ databases">
        <title>Genome assemblies of Stephania.</title>
        <authorList>
            <person name="Yang L."/>
        </authorList>
    </citation>
    <scope>NUCLEOTIDE SEQUENCE [LARGE SCALE GENOMIC DNA]</scope>
    <source>
        <strain evidence="6">YNDBR</strain>
        <tissue evidence="6">Leaf</tissue>
    </source>
</reference>
<dbReference type="SMART" id="SM00526">
    <property type="entry name" value="H15"/>
    <property type="match status" value="1"/>
</dbReference>
<feature type="region of interest" description="Disordered" evidence="4">
    <location>
        <begin position="674"/>
        <end position="813"/>
    </location>
</feature>
<dbReference type="Gene3D" id="1.10.10.10">
    <property type="entry name" value="Winged helix-like DNA-binding domain superfamily/Winged helix DNA-binding domain"/>
    <property type="match status" value="1"/>
</dbReference>
<dbReference type="AlphaFoldDB" id="A0AAP0IH96"/>
<evidence type="ECO:0000256" key="3">
    <source>
        <dbReference type="ARBA" id="ARBA00023242"/>
    </source>
</evidence>
<feature type="compositionally biased region" description="Basic residues" evidence="4">
    <location>
        <begin position="543"/>
        <end position="554"/>
    </location>
</feature>
<dbReference type="EMBL" id="JBBNAF010000009">
    <property type="protein sequence ID" value="KAK9115332.1"/>
    <property type="molecule type" value="Genomic_DNA"/>
</dbReference>
<feature type="compositionally biased region" description="Basic and acidic residues" evidence="4">
    <location>
        <begin position="721"/>
        <end position="738"/>
    </location>
</feature>
<dbReference type="GO" id="GO:0030261">
    <property type="term" value="P:chromosome condensation"/>
    <property type="evidence" value="ECO:0007669"/>
    <property type="project" value="TreeGrafter"/>
</dbReference>
<dbReference type="Pfam" id="PF00538">
    <property type="entry name" value="Linker_histone"/>
    <property type="match status" value="1"/>
</dbReference>